<keyword evidence="2" id="KW-1185">Reference proteome</keyword>
<evidence type="ECO:0008006" key="3">
    <source>
        <dbReference type="Google" id="ProtNLM"/>
    </source>
</evidence>
<comment type="caution">
    <text evidence="1">The sequence shown here is derived from an EMBL/GenBank/DDBJ whole genome shotgun (WGS) entry which is preliminary data.</text>
</comment>
<dbReference type="Proteomes" id="UP001281410">
    <property type="component" value="Unassembled WGS sequence"/>
</dbReference>
<dbReference type="SUPFAM" id="SSF49899">
    <property type="entry name" value="Concanavalin A-like lectins/glucanases"/>
    <property type="match status" value="1"/>
</dbReference>
<evidence type="ECO:0000313" key="1">
    <source>
        <dbReference type="EMBL" id="KAK3225228.1"/>
    </source>
</evidence>
<dbReference type="AlphaFoldDB" id="A0AAE0AWM0"/>
<accession>A0AAE0AWM0</accession>
<gene>
    <name evidence="1" type="ORF">Dsin_005090</name>
</gene>
<sequence>MYVGFTGGTGQLVESHKILSWSFSNSNFSIGDALVTANLPSFVLPKESVFRSKGFVIGVSVGAMLIVLWSCDMGCFGEEENEKKGREGRD</sequence>
<organism evidence="1 2">
    <name type="scientific">Dipteronia sinensis</name>
    <dbReference type="NCBI Taxonomy" id="43782"/>
    <lineage>
        <taxon>Eukaryota</taxon>
        <taxon>Viridiplantae</taxon>
        <taxon>Streptophyta</taxon>
        <taxon>Embryophyta</taxon>
        <taxon>Tracheophyta</taxon>
        <taxon>Spermatophyta</taxon>
        <taxon>Magnoliopsida</taxon>
        <taxon>eudicotyledons</taxon>
        <taxon>Gunneridae</taxon>
        <taxon>Pentapetalae</taxon>
        <taxon>rosids</taxon>
        <taxon>malvids</taxon>
        <taxon>Sapindales</taxon>
        <taxon>Sapindaceae</taxon>
        <taxon>Hippocastanoideae</taxon>
        <taxon>Acereae</taxon>
        <taxon>Dipteronia</taxon>
    </lineage>
</organism>
<reference evidence="1" key="1">
    <citation type="journal article" date="2023" name="Plant J.">
        <title>Genome sequences and population genomics provide insights into the demographic history, inbreeding, and mutation load of two 'living fossil' tree species of Dipteronia.</title>
        <authorList>
            <person name="Feng Y."/>
            <person name="Comes H.P."/>
            <person name="Chen J."/>
            <person name="Zhu S."/>
            <person name="Lu R."/>
            <person name="Zhang X."/>
            <person name="Li P."/>
            <person name="Qiu J."/>
            <person name="Olsen K.M."/>
            <person name="Qiu Y."/>
        </authorList>
    </citation>
    <scope>NUCLEOTIDE SEQUENCE</scope>
    <source>
        <strain evidence="1">NBL</strain>
    </source>
</reference>
<dbReference type="Gene3D" id="2.60.120.200">
    <property type="match status" value="1"/>
</dbReference>
<protein>
    <recommendedName>
        <fullName evidence="3">Legume lectin domain-containing protein</fullName>
    </recommendedName>
</protein>
<dbReference type="InterPro" id="IPR013320">
    <property type="entry name" value="ConA-like_dom_sf"/>
</dbReference>
<name>A0AAE0AWM0_9ROSI</name>
<dbReference type="EMBL" id="JANJYJ010000002">
    <property type="protein sequence ID" value="KAK3225228.1"/>
    <property type="molecule type" value="Genomic_DNA"/>
</dbReference>
<evidence type="ECO:0000313" key="2">
    <source>
        <dbReference type="Proteomes" id="UP001281410"/>
    </source>
</evidence>
<proteinExistence type="predicted"/>